<dbReference type="EMBL" id="DMAN01000095">
    <property type="protein sequence ID" value="HAE26392.1"/>
    <property type="molecule type" value="Genomic_DNA"/>
</dbReference>
<reference evidence="2 3" key="1">
    <citation type="journal article" date="2018" name="Nat. Biotechnol.">
        <title>A standardized bacterial taxonomy based on genome phylogeny substantially revises the tree of life.</title>
        <authorList>
            <person name="Parks D.H."/>
            <person name="Chuvochina M."/>
            <person name="Waite D.W."/>
            <person name="Rinke C."/>
            <person name="Skarshewski A."/>
            <person name="Chaumeil P.A."/>
            <person name="Hugenholtz P."/>
        </authorList>
    </citation>
    <scope>NUCLEOTIDE SEQUENCE [LARGE SCALE GENOMIC DNA]</scope>
    <source>
        <strain evidence="2">UBA8733</strain>
    </source>
</reference>
<organism evidence="2 3">
    <name type="scientific">Hyphomonas adhaerens</name>
    <dbReference type="NCBI Taxonomy" id="81029"/>
    <lineage>
        <taxon>Bacteria</taxon>
        <taxon>Pseudomonadati</taxon>
        <taxon>Pseudomonadota</taxon>
        <taxon>Alphaproteobacteria</taxon>
        <taxon>Hyphomonadales</taxon>
        <taxon>Hyphomonadaceae</taxon>
        <taxon>Hyphomonas</taxon>
    </lineage>
</organism>
<dbReference type="Gene3D" id="3.40.50.1820">
    <property type="entry name" value="alpha/beta hydrolase"/>
    <property type="match status" value="1"/>
</dbReference>
<accession>A0A3B9GVG4</accession>
<name>A0A3B9GVG4_9PROT</name>
<comment type="caution">
    <text evidence="2">The sequence shown here is derived from an EMBL/GenBank/DDBJ whole genome shotgun (WGS) entry which is preliminary data.</text>
</comment>
<evidence type="ECO:0008006" key="4">
    <source>
        <dbReference type="Google" id="ProtNLM"/>
    </source>
</evidence>
<evidence type="ECO:0000256" key="1">
    <source>
        <dbReference type="SAM" id="MobiDB-lite"/>
    </source>
</evidence>
<sequence length="319" mass="34319">MALFAGLLPLTGCLSMPGETPQPTRPTAPVSASTPDTAASGEAKDSLAAGRGRFTLAEWGGPDLPVWTYAPVGRDITNMPIVIVMHGVGRDADRYRDEWSALAQLEGFIVAAPEFSKADWPGAAGYNFGAVRAAGGVESRPEAEWAFSAIEPLFEAIVVRTGSRQHDYVIFGHSAGAQFVHRFLFYKPNVRVRRYIVANAGWYTMPDYDEAYPYGLAKADVPEGNLKAALAKDVVVLLGTQDIDPNDPSLRRSPEAMRQGAFRFARGQAFHEAGKQAAARLGVDFNWQIATVEGAVHSNGQMAFGAVPLIVDPVFLVAP</sequence>
<dbReference type="Proteomes" id="UP000259610">
    <property type="component" value="Unassembled WGS sequence"/>
</dbReference>
<protein>
    <recommendedName>
        <fullName evidence="4">Alpha/beta hydrolase</fullName>
    </recommendedName>
</protein>
<evidence type="ECO:0000313" key="2">
    <source>
        <dbReference type="EMBL" id="HAE26392.1"/>
    </source>
</evidence>
<dbReference type="InterPro" id="IPR029058">
    <property type="entry name" value="AB_hydrolase_fold"/>
</dbReference>
<gene>
    <name evidence="2" type="ORF">DCG58_04475</name>
</gene>
<dbReference type="AlphaFoldDB" id="A0A3B9GVG4"/>
<dbReference type="SUPFAM" id="SSF53474">
    <property type="entry name" value="alpha/beta-Hydrolases"/>
    <property type="match status" value="1"/>
</dbReference>
<feature type="region of interest" description="Disordered" evidence="1">
    <location>
        <begin position="15"/>
        <end position="44"/>
    </location>
</feature>
<proteinExistence type="predicted"/>
<evidence type="ECO:0000313" key="3">
    <source>
        <dbReference type="Proteomes" id="UP000259610"/>
    </source>
</evidence>